<accession>A0A443Z1C9</accession>
<dbReference type="AlphaFoldDB" id="A0A443Z1C9"/>
<dbReference type="Proteomes" id="UP000284120">
    <property type="component" value="Unassembled WGS sequence"/>
</dbReference>
<dbReference type="RefSeq" id="WP_113645831.1">
    <property type="nucleotide sequence ID" value="NZ_QMHN01000001.1"/>
</dbReference>
<evidence type="ECO:0000313" key="1">
    <source>
        <dbReference type="EMBL" id="RWU10336.1"/>
    </source>
</evidence>
<comment type="caution">
    <text evidence="1">The sequence shown here is derived from an EMBL/GenBank/DDBJ whole genome shotgun (WGS) entry which is preliminary data.</text>
</comment>
<keyword evidence="2" id="KW-1185">Reference proteome</keyword>
<name>A0A443Z1C9_9SPHI</name>
<evidence type="ECO:0008006" key="3">
    <source>
        <dbReference type="Google" id="ProtNLM"/>
    </source>
</evidence>
<sequence>MQRLWLLITFPLWLSLAKGWKYFYPFNDRSYVLAIDEGSVKTSGERVCTVHFFHQKTGSQTTLWKQELAMQYGQETKKADFNGDGVADFLILKGTGARGSNELYYLFLANPKAKTLKRVKGFEDLPNPSYHPKYQVVTSYSFAGKNYYSIYRMGKGNQLIQVGNSFEDSFDSDEKILDSKIAAALKQHKTGTKKSN</sequence>
<dbReference type="EMBL" id="SAYW01000001">
    <property type="protein sequence ID" value="RWU10336.1"/>
    <property type="molecule type" value="Genomic_DNA"/>
</dbReference>
<dbReference type="InterPro" id="IPR058087">
    <property type="entry name" value="XAC2610_dom"/>
</dbReference>
<reference evidence="1 2" key="1">
    <citation type="submission" date="2018-06" db="EMBL/GenBank/DDBJ databases">
        <title>Pedobacter endophyticus sp. nov., an endophytic bacterium isolated from a leaf of Triticum aestivum.</title>
        <authorList>
            <person name="Zhang L."/>
        </authorList>
    </citation>
    <scope>NUCLEOTIDE SEQUENCE [LARGE SCALE GENOMIC DNA]</scope>
    <source>
        <strain evidence="1 2">CM134L-2</strain>
    </source>
</reference>
<gene>
    <name evidence="1" type="ORF">DPV69_03050</name>
</gene>
<dbReference type="NCBIfam" id="NF047539">
    <property type="entry name" value="XAC2610_fam"/>
    <property type="match status" value="1"/>
</dbReference>
<organism evidence="1 2">
    <name type="scientific">Pedobacter chitinilyticus</name>
    <dbReference type="NCBI Taxonomy" id="2233776"/>
    <lineage>
        <taxon>Bacteria</taxon>
        <taxon>Pseudomonadati</taxon>
        <taxon>Bacteroidota</taxon>
        <taxon>Sphingobacteriia</taxon>
        <taxon>Sphingobacteriales</taxon>
        <taxon>Sphingobacteriaceae</taxon>
        <taxon>Pedobacter</taxon>
    </lineage>
</organism>
<evidence type="ECO:0000313" key="2">
    <source>
        <dbReference type="Proteomes" id="UP000284120"/>
    </source>
</evidence>
<proteinExistence type="predicted"/>
<protein>
    <recommendedName>
        <fullName evidence="3">VCBS repeat-containing protein</fullName>
    </recommendedName>
</protein>
<dbReference type="OrthoDB" id="670341at2"/>